<accession>A0ABS9CGX8</accession>
<keyword evidence="1" id="KW-0175">Coiled coil</keyword>
<feature type="coiled-coil region" evidence="1">
    <location>
        <begin position="251"/>
        <end position="297"/>
    </location>
</feature>
<dbReference type="EMBL" id="JADYTN010000021">
    <property type="protein sequence ID" value="MCF2564338.1"/>
    <property type="molecule type" value="Genomic_DNA"/>
</dbReference>
<protein>
    <recommendedName>
        <fullName evidence="5">DUF4468 domain-containing protein</fullName>
    </recommendedName>
</protein>
<dbReference type="RefSeq" id="WP_301638390.1">
    <property type="nucleotide sequence ID" value="NZ_JADYTN010000021.1"/>
</dbReference>
<comment type="caution">
    <text evidence="3">The sequence shown here is derived from an EMBL/GenBank/DDBJ whole genome shotgun (WGS) entry which is preliminary data.</text>
</comment>
<gene>
    <name evidence="3" type="ORF">I6E12_09460</name>
</gene>
<evidence type="ECO:0000313" key="3">
    <source>
        <dbReference type="EMBL" id="MCF2564338.1"/>
    </source>
</evidence>
<name>A0ABS9CGX8_9BACT</name>
<dbReference type="Proteomes" id="UP001200470">
    <property type="component" value="Unassembled WGS sequence"/>
</dbReference>
<reference evidence="3 4" key="1">
    <citation type="submission" date="2020-12" db="EMBL/GenBank/DDBJ databases">
        <title>Whole genome sequences of gut porcine anaerobes.</title>
        <authorList>
            <person name="Kubasova T."/>
            <person name="Jahodarova E."/>
            <person name="Rychlik I."/>
        </authorList>
    </citation>
    <scope>NUCLEOTIDE SEQUENCE [LARGE SCALE GENOMIC DNA]</scope>
    <source>
        <strain evidence="3 4">An925</strain>
    </source>
</reference>
<sequence>MRIRHLILMMLFGCCFSMEAMAESSVGDIYISVVQPERNDIPQEAASQLENRMHQLITANGIADTDPNGRFVITAKSFIVTKDIIGGAPQRVSQKIDFTFMIGDIIENKVFESYTFSAIGIGINENKSYINAITKMKTNSPQFTSFVEKAKEKIIQYYATRCEQIIIEAKQQAANHDYQQAIYQLMQVPNICDCAEKCQTLMIEYYDAYTETTAVELLNTAKSQWASSPNASGAAMAADVIAQIPAGTKVQAELDALIAEINQKLREDEKRDWEFKMQQYNDEIARQKREFALRKQQQEADIAYRDRQQIADNEYRRKEQVARDQRRRMLIDACRQVGLAFAKNYQPPTYNVKNVYAW</sequence>
<organism evidence="3 4">
    <name type="scientific">Xylanibacter brevis</name>
    <dbReference type="NCBI Taxonomy" id="83231"/>
    <lineage>
        <taxon>Bacteria</taxon>
        <taxon>Pseudomonadati</taxon>
        <taxon>Bacteroidota</taxon>
        <taxon>Bacteroidia</taxon>
        <taxon>Bacteroidales</taxon>
        <taxon>Prevotellaceae</taxon>
        <taxon>Xylanibacter</taxon>
    </lineage>
</organism>
<evidence type="ECO:0008006" key="5">
    <source>
        <dbReference type="Google" id="ProtNLM"/>
    </source>
</evidence>
<evidence type="ECO:0000313" key="4">
    <source>
        <dbReference type="Proteomes" id="UP001200470"/>
    </source>
</evidence>
<feature type="chain" id="PRO_5046269458" description="DUF4468 domain-containing protein" evidence="2">
    <location>
        <begin position="23"/>
        <end position="358"/>
    </location>
</feature>
<feature type="signal peptide" evidence="2">
    <location>
        <begin position="1"/>
        <end position="22"/>
    </location>
</feature>
<evidence type="ECO:0000256" key="1">
    <source>
        <dbReference type="SAM" id="Coils"/>
    </source>
</evidence>
<proteinExistence type="predicted"/>
<keyword evidence="4" id="KW-1185">Reference proteome</keyword>
<evidence type="ECO:0000256" key="2">
    <source>
        <dbReference type="SAM" id="SignalP"/>
    </source>
</evidence>
<keyword evidence="2" id="KW-0732">Signal</keyword>